<gene>
    <name evidence="2" type="ORF">D9619_013566</name>
</gene>
<sequence length="299" mass="32415">MAYFSEDDNTQIVDKLFGESLAKIHFSFVGPNGDHTSSGYSHWQATRLTREIEVKQFIDDATRSWQAGATDILLRSRSPSDDIIPPASSQQSLAAVKEAAYRSKSNNTRRVAEEDDAPPTVPTKKRQSPDIPDKPDAPAPCLNCFYSSKPCKGIAGSSCENCKQKKMKCSYRTVPAHRKQAGATAPTTSSQKTLLPAPKAVTSKAAVGEVSTSNLKPTSPPRDEVDREGSVESEDGHESPPRPNKKRRLSKGTGPTHARLVNAVTDMEASVSSSQRNVDKMNSVINSPDAKIKSETSDD</sequence>
<feature type="compositionally biased region" description="Basic and acidic residues" evidence="1">
    <location>
        <begin position="221"/>
        <end position="240"/>
    </location>
</feature>
<organism evidence="2 3">
    <name type="scientific">Psilocybe cf. subviscida</name>
    <dbReference type="NCBI Taxonomy" id="2480587"/>
    <lineage>
        <taxon>Eukaryota</taxon>
        <taxon>Fungi</taxon>
        <taxon>Dikarya</taxon>
        <taxon>Basidiomycota</taxon>
        <taxon>Agaricomycotina</taxon>
        <taxon>Agaricomycetes</taxon>
        <taxon>Agaricomycetidae</taxon>
        <taxon>Agaricales</taxon>
        <taxon>Agaricineae</taxon>
        <taxon>Strophariaceae</taxon>
        <taxon>Psilocybe</taxon>
    </lineage>
</organism>
<feature type="compositionally biased region" description="Basic and acidic residues" evidence="1">
    <location>
        <begin position="290"/>
        <end position="299"/>
    </location>
</feature>
<evidence type="ECO:0000313" key="2">
    <source>
        <dbReference type="EMBL" id="KAF5309017.1"/>
    </source>
</evidence>
<protein>
    <recommendedName>
        <fullName evidence="4">Zn(2)-C6 fungal-type domain-containing protein</fullName>
    </recommendedName>
</protein>
<name>A0A8H5APV1_9AGAR</name>
<reference evidence="2 3" key="1">
    <citation type="journal article" date="2020" name="ISME J.">
        <title>Uncovering the hidden diversity of litter-decomposition mechanisms in mushroom-forming fungi.</title>
        <authorList>
            <person name="Floudas D."/>
            <person name="Bentzer J."/>
            <person name="Ahren D."/>
            <person name="Johansson T."/>
            <person name="Persson P."/>
            <person name="Tunlid A."/>
        </authorList>
    </citation>
    <scope>NUCLEOTIDE SEQUENCE [LARGE SCALE GENOMIC DNA]</scope>
    <source>
        <strain evidence="2 3">CBS 101986</strain>
    </source>
</reference>
<accession>A0A8H5APV1</accession>
<feature type="region of interest" description="Disordered" evidence="1">
    <location>
        <begin position="99"/>
        <end position="135"/>
    </location>
</feature>
<dbReference type="OrthoDB" id="3051265at2759"/>
<dbReference type="AlphaFoldDB" id="A0A8H5APV1"/>
<proteinExistence type="predicted"/>
<evidence type="ECO:0000313" key="3">
    <source>
        <dbReference type="Proteomes" id="UP000567179"/>
    </source>
</evidence>
<keyword evidence="3" id="KW-1185">Reference proteome</keyword>
<dbReference type="Proteomes" id="UP000567179">
    <property type="component" value="Unassembled WGS sequence"/>
</dbReference>
<feature type="region of interest" description="Disordered" evidence="1">
    <location>
        <begin position="177"/>
        <end position="299"/>
    </location>
</feature>
<dbReference type="EMBL" id="JAACJJ010000062">
    <property type="protein sequence ID" value="KAF5309017.1"/>
    <property type="molecule type" value="Genomic_DNA"/>
</dbReference>
<evidence type="ECO:0000256" key="1">
    <source>
        <dbReference type="SAM" id="MobiDB-lite"/>
    </source>
</evidence>
<evidence type="ECO:0008006" key="4">
    <source>
        <dbReference type="Google" id="ProtNLM"/>
    </source>
</evidence>
<comment type="caution">
    <text evidence="2">The sequence shown here is derived from an EMBL/GenBank/DDBJ whole genome shotgun (WGS) entry which is preliminary data.</text>
</comment>